<dbReference type="Gene3D" id="2.40.30.10">
    <property type="entry name" value="Translation factors"/>
    <property type="match status" value="1"/>
</dbReference>
<evidence type="ECO:0000256" key="1">
    <source>
        <dbReference type="ARBA" id="ARBA00001974"/>
    </source>
</evidence>
<dbReference type="PRINTS" id="PR00411">
    <property type="entry name" value="PNDRDTASEI"/>
</dbReference>
<organism evidence="6 7">
    <name type="scientific">Mucilaginibacter litoreus</name>
    <dbReference type="NCBI Taxonomy" id="1048221"/>
    <lineage>
        <taxon>Bacteria</taxon>
        <taxon>Pseudomonadati</taxon>
        <taxon>Bacteroidota</taxon>
        <taxon>Sphingobacteriia</taxon>
        <taxon>Sphingobacteriales</taxon>
        <taxon>Sphingobacteriaceae</taxon>
        <taxon>Mucilaginibacter</taxon>
    </lineage>
</organism>
<dbReference type="SUPFAM" id="SSF160996">
    <property type="entry name" value="HI0933 insert domain-like"/>
    <property type="match status" value="1"/>
</dbReference>
<dbReference type="SUPFAM" id="SSF51905">
    <property type="entry name" value="FAD/NAD(P)-binding domain"/>
    <property type="match status" value="1"/>
</dbReference>
<dbReference type="Pfam" id="PF22780">
    <property type="entry name" value="HI0933_like_1st"/>
    <property type="match status" value="1"/>
</dbReference>
<name>A0ABW3AUA0_9SPHI</name>
<evidence type="ECO:0000256" key="3">
    <source>
        <dbReference type="ARBA" id="ARBA00022827"/>
    </source>
</evidence>
<evidence type="ECO:0000313" key="6">
    <source>
        <dbReference type="EMBL" id="MFD0794430.1"/>
    </source>
</evidence>
<dbReference type="InterPro" id="IPR004792">
    <property type="entry name" value="BaiN-like"/>
</dbReference>
<proteinExistence type="predicted"/>
<dbReference type="Pfam" id="PF03486">
    <property type="entry name" value="HI0933_like"/>
    <property type="match status" value="1"/>
</dbReference>
<dbReference type="Gene3D" id="3.50.50.60">
    <property type="entry name" value="FAD/NAD(P)-binding domain"/>
    <property type="match status" value="1"/>
</dbReference>
<gene>
    <name evidence="6" type="ORF">ACFQZX_12455</name>
</gene>
<dbReference type="RefSeq" id="WP_377115759.1">
    <property type="nucleotide sequence ID" value="NZ_JBHTHZ010000011.1"/>
</dbReference>
<feature type="domain" description="RsdA/BaiN/AoA(So)-like Rossmann fold-like" evidence="4">
    <location>
        <begin position="12"/>
        <end position="402"/>
    </location>
</feature>
<reference evidence="7" key="1">
    <citation type="journal article" date="2019" name="Int. J. Syst. Evol. Microbiol.">
        <title>The Global Catalogue of Microorganisms (GCM) 10K type strain sequencing project: providing services to taxonomists for standard genome sequencing and annotation.</title>
        <authorList>
            <consortium name="The Broad Institute Genomics Platform"/>
            <consortium name="The Broad Institute Genome Sequencing Center for Infectious Disease"/>
            <person name="Wu L."/>
            <person name="Ma J."/>
        </authorList>
    </citation>
    <scope>NUCLEOTIDE SEQUENCE [LARGE SCALE GENOMIC DNA]</scope>
    <source>
        <strain evidence="7">CCUG 61484</strain>
    </source>
</reference>
<protein>
    <submittedName>
        <fullName evidence="6">NAD(P)/FAD-dependent oxidoreductase</fullName>
    </submittedName>
</protein>
<accession>A0ABW3AUA0</accession>
<dbReference type="Gene3D" id="1.10.8.260">
    <property type="entry name" value="HI0933 insert domain-like"/>
    <property type="match status" value="1"/>
</dbReference>
<keyword evidence="2" id="KW-0285">Flavoprotein</keyword>
<evidence type="ECO:0000259" key="5">
    <source>
        <dbReference type="Pfam" id="PF22780"/>
    </source>
</evidence>
<evidence type="ECO:0000256" key="2">
    <source>
        <dbReference type="ARBA" id="ARBA00022630"/>
    </source>
</evidence>
<feature type="domain" description="RsdA/BaiN/AoA(So)-like insert" evidence="5">
    <location>
        <begin position="201"/>
        <end position="349"/>
    </location>
</feature>
<keyword evidence="7" id="KW-1185">Reference proteome</keyword>
<dbReference type="InterPro" id="IPR036188">
    <property type="entry name" value="FAD/NAD-bd_sf"/>
</dbReference>
<dbReference type="InterPro" id="IPR055178">
    <property type="entry name" value="RsdA/BaiN/AoA(So)-like_dom"/>
</dbReference>
<comment type="cofactor">
    <cofactor evidence="1">
        <name>FAD</name>
        <dbReference type="ChEBI" id="CHEBI:57692"/>
    </cofactor>
</comment>
<dbReference type="EMBL" id="JBHTHZ010000011">
    <property type="protein sequence ID" value="MFD0794430.1"/>
    <property type="molecule type" value="Genomic_DNA"/>
</dbReference>
<dbReference type="InterPro" id="IPR023166">
    <property type="entry name" value="BaiN-like_dom_sf"/>
</dbReference>
<dbReference type="NCBIfam" id="TIGR00275">
    <property type="entry name" value="aminoacetone oxidase family FAD-binding enzyme"/>
    <property type="match status" value="1"/>
</dbReference>
<comment type="caution">
    <text evidence="6">The sequence shown here is derived from an EMBL/GenBank/DDBJ whole genome shotgun (WGS) entry which is preliminary data.</text>
</comment>
<dbReference type="PANTHER" id="PTHR42887:SF2">
    <property type="entry name" value="OS12G0638800 PROTEIN"/>
    <property type="match status" value="1"/>
</dbReference>
<dbReference type="Proteomes" id="UP001597010">
    <property type="component" value="Unassembled WGS sequence"/>
</dbReference>
<sequence length="404" mass="44790">MTANLTNQSHFDAIIIGGGACGLTCAVQAGFLGKRTLILEKNDRVGAKILISGGGRCNYTNLYTTHKQFISQNEHFSRSALSQWTVDDTISFFETYGIEGQEKTLGQLFPVTNKAKDIVNVFTNLCRDLDQEIWCDTEVISVDRATGGFSVSISRNERKETLYAPKIVIASGGLPVQKLGASDFGLRMARKFGLKVTETSPALVPLTITGKDQQWYQQLSGNSMFCRVWNDRVSFEENILFTHWGLSGPAILQISSYWKPGEYIYIDLLPGKKITELITLEREANGKRMLLNYLSSLFTRKFAEALSDHLPVDKNLASLSKTDMEIINNLIHQFKVKPAGTKGYDKAEVMTGGVDTNELSSKTLEAKKIPGLFFGGECVDVTGWLGGYNFQWAWASGFVIAQNL</sequence>
<dbReference type="InterPro" id="IPR057661">
    <property type="entry name" value="RsdA/BaiN/AoA(So)_Rossmann"/>
</dbReference>
<evidence type="ECO:0000313" key="7">
    <source>
        <dbReference type="Proteomes" id="UP001597010"/>
    </source>
</evidence>
<evidence type="ECO:0000259" key="4">
    <source>
        <dbReference type="Pfam" id="PF03486"/>
    </source>
</evidence>
<dbReference type="PANTHER" id="PTHR42887">
    <property type="entry name" value="OS12G0638800 PROTEIN"/>
    <property type="match status" value="1"/>
</dbReference>
<keyword evidence="3" id="KW-0274">FAD</keyword>